<gene>
    <name evidence="8" type="primary">Apcdd1</name>
    <name evidence="8" type="ORF">G6Z78_0001688</name>
</gene>
<sequence length="641" mass="72889">MDIILALSIVITILSMTRTSYTLARDSAEFVNSWAQCETSIKEIRREDRATIADDSPSRLYSTWLSQECEVRAGPEYIIRKYTFFKNGTFLLLRYHYAGESCSIATHTVTIRGSIKLLGSSAVVSGATETRFHVDTINIVPLNRQVAHKFGHRLNLTCGPQPKWRPYVPEVIYEQPRQRSAASSWQGPIYNSLQIHSSAKKKLGMNCLEPFGIEFAELKLLRVQKKSFGSSSSNDRYHKLPQFQLILASPAPNIHSRWNYKPTSLQSTAMIRADTASGCPICSSVSRSTEFSPPLLHQTAALPALIGGYWHSERCESSDGGVWSRRQFQIHSGDKLWAGQWDYYNDPQCSTFLYTITAAGSYIQRTGRQRRHEQVDDRETFLGHYLNISTRLLFKRSVTNSPTTHHTVQSVILDLYRKKFYLAKNGSEKRRPVYTIREKVQERRERSLVDDVHRLLRDEQSIVESRFAAMLRGHQAYDETTTRKPFPTWNTLTGTTELDLHIAESILIPGDATISIRCSTVDHVDAADRRRFGVPLITWPRNCVPHAVEAPSTLGLRAKLGINWNGQYILLLGSRDDNMWEAPLRQCAQIPPHNSVLRAHLRRSIGLRFGLLSASASSSRLSAWCLLSRILLCSIYYLVRR</sequence>
<evidence type="ECO:0000256" key="2">
    <source>
        <dbReference type="ARBA" id="ARBA00022692"/>
    </source>
</evidence>
<dbReference type="Proteomes" id="UP000668214">
    <property type="component" value="Unassembled WGS sequence"/>
</dbReference>
<dbReference type="SMART" id="SM01352">
    <property type="entry name" value="APCDDC"/>
    <property type="match status" value="1"/>
</dbReference>
<keyword evidence="5" id="KW-0325">Glycoprotein</keyword>
<keyword evidence="2" id="KW-0812">Transmembrane</keyword>
<dbReference type="PANTHER" id="PTHR31021">
    <property type="entry name" value="ADENOMATOSIS POLYPOSIS COLI DOWN-REGULATED 1"/>
    <property type="match status" value="1"/>
</dbReference>
<reference evidence="8" key="1">
    <citation type="submission" date="2020-02" db="EMBL/GenBank/DDBJ databases">
        <title>Relaxed selection underlies rapid genomic changes in the transitions from sociality to social parasitism in ants.</title>
        <authorList>
            <person name="Bi X."/>
        </authorList>
    </citation>
    <scope>NUCLEOTIDE SEQUENCE</scope>
    <source>
        <strain evidence="8">BGI-DK2014c</strain>
        <tissue evidence="8">Whole body</tissue>
    </source>
</reference>
<dbReference type="InterPro" id="IPR029405">
    <property type="entry name" value="APCDD1_dom"/>
</dbReference>
<accession>A0A836JUG2</accession>
<protein>
    <submittedName>
        <fullName evidence="8">APCD1 protein</fullName>
    </submittedName>
</protein>
<dbReference type="EMBL" id="JAANIA010000266">
    <property type="protein sequence ID" value="KAG5325654.1"/>
    <property type="molecule type" value="Genomic_DNA"/>
</dbReference>
<feature type="non-terminal residue" evidence="8">
    <location>
        <position position="1"/>
    </location>
</feature>
<evidence type="ECO:0000256" key="6">
    <source>
        <dbReference type="SAM" id="SignalP"/>
    </source>
</evidence>
<dbReference type="GO" id="GO:0030178">
    <property type="term" value="P:negative regulation of Wnt signaling pathway"/>
    <property type="evidence" value="ECO:0007669"/>
    <property type="project" value="InterPro"/>
</dbReference>
<evidence type="ECO:0000259" key="7">
    <source>
        <dbReference type="SMART" id="SM01352"/>
    </source>
</evidence>
<feature type="domain" description="APCDD1" evidence="7">
    <location>
        <begin position="36"/>
        <end position="298"/>
    </location>
</feature>
<dbReference type="GO" id="GO:0017147">
    <property type="term" value="F:Wnt-protein binding"/>
    <property type="evidence" value="ECO:0007669"/>
    <property type="project" value="InterPro"/>
</dbReference>
<comment type="caution">
    <text evidence="8">The sequence shown here is derived from an EMBL/GenBank/DDBJ whole genome shotgun (WGS) entry which is preliminary data.</text>
</comment>
<feature type="non-terminal residue" evidence="8">
    <location>
        <position position="641"/>
    </location>
</feature>
<feature type="chain" id="PRO_5032536275" evidence="6">
    <location>
        <begin position="25"/>
        <end position="641"/>
    </location>
</feature>
<evidence type="ECO:0000256" key="4">
    <source>
        <dbReference type="ARBA" id="ARBA00023136"/>
    </source>
</evidence>
<dbReference type="InterPro" id="IPR042425">
    <property type="entry name" value="APCDD1"/>
</dbReference>
<comment type="subcellular location">
    <subcellularLocation>
        <location evidence="1">Membrane</location>
        <topology evidence="1">Single-pass membrane protein</topology>
    </subcellularLocation>
</comment>
<dbReference type="Pfam" id="PF14921">
    <property type="entry name" value="APCDDC"/>
    <property type="match status" value="1"/>
</dbReference>
<dbReference type="GO" id="GO:0005886">
    <property type="term" value="C:plasma membrane"/>
    <property type="evidence" value="ECO:0007669"/>
    <property type="project" value="InterPro"/>
</dbReference>
<proteinExistence type="predicted"/>
<dbReference type="AlphaFoldDB" id="A0A836JUG2"/>
<feature type="signal peptide" evidence="6">
    <location>
        <begin position="1"/>
        <end position="24"/>
    </location>
</feature>
<organism evidence="8 9">
    <name type="scientific">Pseudoatta argentina</name>
    <dbReference type="NCBI Taxonomy" id="621737"/>
    <lineage>
        <taxon>Eukaryota</taxon>
        <taxon>Metazoa</taxon>
        <taxon>Ecdysozoa</taxon>
        <taxon>Arthropoda</taxon>
        <taxon>Hexapoda</taxon>
        <taxon>Insecta</taxon>
        <taxon>Pterygota</taxon>
        <taxon>Neoptera</taxon>
        <taxon>Endopterygota</taxon>
        <taxon>Hymenoptera</taxon>
        <taxon>Apocrita</taxon>
        <taxon>Aculeata</taxon>
        <taxon>Formicoidea</taxon>
        <taxon>Formicidae</taxon>
        <taxon>Myrmicinae</taxon>
        <taxon>Pseudoatta</taxon>
    </lineage>
</organism>
<name>A0A836JUG2_9HYME</name>
<dbReference type="PANTHER" id="PTHR31021:SF1">
    <property type="entry name" value="CHROMOSOME UNDETERMINED SCAFFOLD_56, WHOLE GENOME SHOTGUN SEQUENCE"/>
    <property type="match status" value="1"/>
</dbReference>
<evidence type="ECO:0000256" key="1">
    <source>
        <dbReference type="ARBA" id="ARBA00004167"/>
    </source>
</evidence>
<evidence type="ECO:0000313" key="9">
    <source>
        <dbReference type="Proteomes" id="UP000668214"/>
    </source>
</evidence>
<keyword evidence="9" id="KW-1185">Reference proteome</keyword>
<evidence type="ECO:0000256" key="3">
    <source>
        <dbReference type="ARBA" id="ARBA00022729"/>
    </source>
</evidence>
<evidence type="ECO:0000256" key="5">
    <source>
        <dbReference type="ARBA" id="ARBA00023180"/>
    </source>
</evidence>
<keyword evidence="3 6" id="KW-0732">Signal</keyword>
<evidence type="ECO:0000313" key="8">
    <source>
        <dbReference type="EMBL" id="KAG5325654.1"/>
    </source>
</evidence>
<keyword evidence="4" id="KW-0472">Membrane</keyword>